<dbReference type="AlphaFoldDB" id="A0A1H0Q7N8"/>
<feature type="coiled-coil region" evidence="1">
    <location>
        <begin position="254"/>
        <end position="288"/>
    </location>
</feature>
<dbReference type="PANTHER" id="PTHR31084:SF0">
    <property type="entry name" value="ALPHA-L-FUCOSIDASE 2"/>
    <property type="match status" value="1"/>
</dbReference>
<evidence type="ECO:0000259" key="3">
    <source>
        <dbReference type="Pfam" id="PF22124"/>
    </source>
</evidence>
<keyword evidence="1" id="KW-0175">Coiled coil</keyword>
<proteinExistence type="predicted"/>
<protein>
    <submittedName>
        <fullName evidence="4">Glycosyl hydrolase family 65, N-terminal domain</fullName>
    </submittedName>
</protein>
<gene>
    <name evidence="4" type="ORF">SAMN05216565_101641</name>
</gene>
<dbReference type="EMBL" id="FNJU01000001">
    <property type="protein sequence ID" value="SDP13373.1"/>
    <property type="molecule type" value="Genomic_DNA"/>
</dbReference>
<organism evidence="4 5">
    <name type="scientific">Litchfieldia salsa</name>
    <dbReference type="NCBI Taxonomy" id="930152"/>
    <lineage>
        <taxon>Bacteria</taxon>
        <taxon>Bacillati</taxon>
        <taxon>Bacillota</taxon>
        <taxon>Bacilli</taxon>
        <taxon>Bacillales</taxon>
        <taxon>Bacillaceae</taxon>
        <taxon>Litchfieldia</taxon>
    </lineage>
</organism>
<dbReference type="Proteomes" id="UP000199159">
    <property type="component" value="Unassembled WGS sequence"/>
</dbReference>
<feature type="domain" description="Glycosyl hydrolase family 95 catalytic" evidence="3">
    <location>
        <begin position="275"/>
        <end position="678"/>
    </location>
</feature>
<evidence type="ECO:0000259" key="2">
    <source>
        <dbReference type="Pfam" id="PF14498"/>
    </source>
</evidence>
<feature type="domain" description="Glycosyl hydrolase family 95 N-terminal" evidence="2">
    <location>
        <begin position="22"/>
        <end position="249"/>
    </location>
</feature>
<evidence type="ECO:0000313" key="4">
    <source>
        <dbReference type="EMBL" id="SDP13373.1"/>
    </source>
</evidence>
<dbReference type="GO" id="GO:0005975">
    <property type="term" value="P:carbohydrate metabolic process"/>
    <property type="evidence" value="ECO:0007669"/>
    <property type="project" value="InterPro"/>
</dbReference>
<dbReference type="Pfam" id="PF14498">
    <property type="entry name" value="Glyco_hyd_65N_2"/>
    <property type="match status" value="1"/>
</dbReference>
<dbReference type="Gene3D" id="1.50.10.10">
    <property type="match status" value="1"/>
</dbReference>
<reference evidence="5" key="1">
    <citation type="submission" date="2016-10" db="EMBL/GenBank/DDBJ databases">
        <authorList>
            <person name="Varghese N."/>
            <person name="Submissions S."/>
        </authorList>
    </citation>
    <scope>NUCLEOTIDE SEQUENCE [LARGE SCALE GENOMIC DNA]</scope>
    <source>
        <strain evidence="5">IBRC-M10078</strain>
    </source>
</reference>
<keyword evidence="4" id="KW-0378">Hydrolase</keyword>
<dbReference type="OrthoDB" id="9802600at2"/>
<dbReference type="InterPro" id="IPR008928">
    <property type="entry name" value="6-hairpin_glycosidase_sf"/>
</dbReference>
<keyword evidence="5" id="KW-1185">Reference proteome</keyword>
<evidence type="ECO:0000313" key="5">
    <source>
        <dbReference type="Proteomes" id="UP000199159"/>
    </source>
</evidence>
<sequence length="779" mass="89155">MKAGGKVKTMINNVPIRGAWNKTYGDSWEESLVSGNGIQGVMVLGNPENELIIGNHARLYLPTGTGKPLPDMSPFLERFRSMIKEDGYEQAIKFYYKKALELGYEGLQMSDPFHPGFHLNIHLPIQSASHYSRSVDFESGEIHVTFTDLENTRHSRKTFVSRADDVIVHTIENSQQNVSCTLFLEEYQHELMNQQSEVGINYIHVRNNYVMEPGGFQVIIKIEAPQGKIKLEDNRINIEQAEHVLLIAKIVPFQKSTQLDNQLFEKELEKIEETYNQLFNRHQALHQEIFHRVALNLCSDEQRIRAIEDLFSEAKESKVLPLALIEKMYDAGRYMFMCSAGELSPNLQGIWTGTFTPAWSGDFTFDTNVQLSIASALSCNMDEGLHGYFRLVKELLPGFRDNAKYFYGSRGIMSTAHSSNSGRQFHWNDEWPLHLWTCGAGWLGHWFYQYYLFTGDKNFLENETIPYLKECALFYEDFLIEDSDGTNRFTPSYSAENGCGDNATQDIAVAKEVLRNLINSHRELKIDTPEITKWETMLSKLPGYMINDEGALKEWSIDGKGENYNHRHFSHLYSVFQSREFNDQTEPLLWEASKVALEKRLDAWLRSDDGDTSSTHGRMHAALCATQFNKSDLVYEILQMMVVNDSMFPSLITSHYNQRHLFNVDGNGAIPQIINEMIIDAVPGEIVLLRAIPKQLSKGTLEGVRLVKQIIADQVLWDLEDRTLKLYLTSSIEQQVVIKAPHAENLVIKQYSGCEVNTDCDLIRLQLNENIQAFIDFTL</sequence>
<dbReference type="InterPro" id="IPR027414">
    <property type="entry name" value="GH95_N_dom"/>
</dbReference>
<name>A0A1H0Q7N8_9BACI</name>
<dbReference type="PANTHER" id="PTHR31084">
    <property type="entry name" value="ALPHA-L-FUCOSIDASE 2"/>
    <property type="match status" value="1"/>
</dbReference>
<dbReference type="GO" id="GO:0004560">
    <property type="term" value="F:alpha-L-fucosidase activity"/>
    <property type="evidence" value="ECO:0007669"/>
    <property type="project" value="TreeGrafter"/>
</dbReference>
<evidence type="ECO:0000256" key="1">
    <source>
        <dbReference type="SAM" id="Coils"/>
    </source>
</evidence>
<dbReference type="SUPFAM" id="SSF48208">
    <property type="entry name" value="Six-hairpin glycosidases"/>
    <property type="match status" value="1"/>
</dbReference>
<dbReference type="InterPro" id="IPR012341">
    <property type="entry name" value="6hp_glycosidase-like_sf"/>
</dbReference>
<dbReference type="InterPro" id="IPR054363">
    <property type="entry name" value="GH95_cat"/>
</dbReference>
<dbReference type="STRING" id="930152.SAMN05216565_101641"/>
<dbReference type="Pfam" id="PF22124">
    <property type="entry name" value="Glyco_hydro_95_cat"/>
    <property type="match status" value="1"/>
</dbReference>
<accession>A0A1H0Q7N8</accession>